<dbReference type="EMBL" id="JAAAHW010005229">
    <property type="protein sequence ID" value="KAF9969419.1"/>
    <property type="molecule type" value="Genomic_DNA"/>
</dbReference>
<dbReference type="OrthoDB" id="2399207at2759"/>
<organism evidence="2 3">
    <name type="scientific">Modicella reniformis</name>
    <dbReference type="NCBI Taxonomy" id="1440133"/>
    <lineage>
        <taxon>Eukaryota</taxon>
        <taxon>Fungi</taxon>
        <taxon>Fungi incertae sedis</taxon>
        <taxon>Mucoromycota</taxon>
        <taxon>Mortierellomycotina</taxon>
        <taxon>Mortierellomycetes</taxon>
        <taxon>Mortierellales</taxon>
        <taxon>Mortierellaceae</taxon>
        <taxon>Modicella</taxon>
    </lineage>
</organism>
<name>A0A9P6M7N9_9FUNG</name>
<accession>A0A9P6M7N9</accession>
<proteinExistence type="predicted"/>
<protein>
    <submittedName>
        <fullName evidence="2">Uncharacterized protein</fullName>
    </submittedName>
</protein>
<sequence length="184" mass="19849">MGQSLESQLSSMTTMGDSGSGGNRWGRTESTLLSGTSMLLGSNSHDLLRRLSHSSGGSEMSIRSSGLAQEMFGYTLDARIIQKKDQMEETSPTGEIVQAHVVEEIRTGQQFLIKLQLIKQGSQAQSSAAATAARFPTMRVDRRDAINTAGEPRSDVEPLTLQIIVHLAKSGQIRKGACAKCCHK</sequence>
<evidence type="ECO:0000256" key="1">
    <source>
        <dbReference type="SAM" id="MobiDB-lite"/>
    </source>
</evidence>
<dbReference type="AlphaFoldDB" id="A0A9P6M7N9"/>
<evidence type="ECO:0000313" key="2">
    <source>
        <dbReference type="EMBL" id="KAF9969419.1"/>
    </source>
</evidence>
<evidence type="ECO:0000313" key="3">
    <source>
        <dbReference type="Proteomes" id="UP000749646"/>
    </source>
</evidence>
<reference evidence="2" key="1">
    <citation type="journal article" date="2020" name="Fungal Divers.">
        <title>Resolving the Mortierellaceae phylogeny through synthesis of multi-gene phylogenetics and phylogenomics.</title>
        <authorList>
            <person name="Vandepol N."/>
            <person name="Liber J."/>
            <person name="Desiro A."/>
            <person name="Na H."/>
            <person name="Kennedy M."/>
            <person name="Barry K."/>
            <person name="Grigoriev I.V."/>
            <person name="Miller A.N."/>
            <person name="O'Donnell K."/>
            <person name="Stajich J.E."/>
            <person name="Bonito G."/>
        </authorList>
    </citation>
    <scope>NUCLEOTIDE SEQUENCE</scope>
    <source>
        <strain evidence="2">MES-2147</strain>
    </source>
</reference>
<dbReference type="Proteomes" id="UP000749646">
    <property type="component" value="Unassembled WGS sequence"/>
</dbReference>
<feature type="non-terminal residue" evidence="2">
    <location>
        <position position="184"/>
    </location>
</feature>
<comment type="caution">
    <text evidence="2">The sequence shown here is derived from an EMBL/GenBank/DDBJ whole genome shotgun (WGS) entry which is preliminary data.</text>
</comment>
<gene>
    <name evidence="2" type="ORF">BGZ65_011965</name>
</gene>
<feature type="region of interest" description="Disordered" evidence="1">
    <location>
        <begin position="1"/>
        <end position="28"/>
    </location>
</feature>
<keyword evidence="3" id="KW-1185">Reference proteome</keyword>